<keyword evidence="1" id="KW-0812">Transmembrane</keyword>
<dbReference type="GO" id="GO:0016787">
    <property type="term" value="F:hydrolase activity"/>
    <property type="evidence" value="ECO:0007669"/>
    <property type="project" value="InterPro"/>
</dbReference>
<dbReference type="PANTHER" id="PTHR31302">
    <property type="entry name" value="TRANSMEMBRANE PROTEIN WITH METALLOPHOSPHOESTERASE DOMAIN-RELATED"/>
    <property type="match status" value="1"/>
</dbReference>
<proteinExistence type="predicted"/>
<evidence type="ECO:0000313" key="4">
    <source>
        <dbReference type="Proteomes" id="UP000249739"/>
    </source>
</evidence>
<dbReference type="CDD" id="cd07385">
    <property type="entry name" value="MPP_YkuE_C"/>
    <property type="match status" value="1"/>
</dbReference>
<protein>
    <recommendedName>
        <fullName evidence="2">Calcineurin-like phosphoesterase domain-containing protein</fullName>
    </recommendedName>
</protein>
<keyword evidence="1" id="KW-0472">Membrane</keyword>
<dbReference type="Proteomes" id="UP000249739">
    <property type="component" value="Unassembled WGS sequence"/>
</dbReference>
<evidence type="ECO:0000256" key="1">
    <source>
        <dbReference type="SAM" id="Phobius"/>
    </source>
</evidence>
<feature type="transmembrane region" description="Helical" evidence="1">
    <location>
        <begin position="100"/>
        <end position="122"/>
    </location>
</feature>
<name>A0A2W5FLV7_9BACT</name>
<feature type="domain" description="Calcineurin-like phosphoesterase" evidence="2">
    <location>
        <begin position="148"/>
        <end position="315"/>
    </location>
</feature>
<feature type="transmembrane region" description="Helical" evidence="1">
    <location>
        <begin position="35"/>
        <end position="51"/>
    </location>
</feature>
<organism evidence="3 4">
    <name type="scientific">Micavibrio aeruginosavorus</name>
    <dbReference type="NCBI Taxonomy" id="349221"/>
    <lineage>
        <taxon>Bacteria</taxon>
        <taxon>Pseudomonadati</taxon>
        <taxon>Bdellovibrionota</taxon>
        <taxon>Bdellovibrionia</taxon>
        <taxon>Bdellovibrionales</taxon>
        <taxon>Pseudobdellovibrionaceae</taxon>
        <taxon>Micavibrio</taxon>
    </lineage>
</organism>
<reference evidence="3 4" key="1">
    <citation type="submission" date="2017-08" db="EMBL/GenBank/DDBJ databases">
        <title>Infants hospitalized years apart are colonized by the same room-sourced microbial strains.</title>
        <authorList>
            <person name="Brooks B."/>
            <person name="Olm M.R."/>
            <person name="Firek B.A."/>
            <person name="Baker R."/>
            <person name="Thomas B.C."/>
            <person name="Morowitz M.J."/>
            <person name="Banfield J.F."/>
        </authorList>
    </citation>
    <scope>NUCLEOTIDE SEQUENCE [LARGE SCALE GENOMIC DNA]</scope>
    <source>
        <strain evidence="3">S2_006_000_R2_64</strain>
    </source>
</reference>
<dbReference type="SUPFAM" id="SSF56300">
    <property type="entry name" value="Metallo-dependent phosphatases"/>
    <property type="match status" value="1"/>
</dbReference>
<keyword evidence="1" id="KW-1133">Transmembrane helix</keyword>
<dbReference type="Gene3D" id="3.60.21.10">
    <property type="match status" value="1"/>
</dbReference>
<dbReference type="InterPro" id="IPR004843">
    <property type="entry name" value="Calcineurin-like_PHP"/>
</dbReference>
<gene>
    <name evidence="3" type="ORF">DI586_05100</name>
</gene>
<comment type="caution">
    <text evidence="3">The sequence shown here is derived from an EMBL/GenBank/DDBJ whole genome shotgun (WGS) entry which is preliminary data.</text>
</comment>
<sequence length="372" mass="41715">MRFFIFFAIIALANYFVVAGLFDFATAEAQPVWKIMLVAVPLFLIEMLDLRTTFFQTKPNAKLFLSAITGAFLSLFFFVFIADIVLIGCIYLFPDIVTPQFYHFIFWVITIVTCASVILGVIQAKLGPVVKQVAVSIKNLPASFENYKIVQISDLHVGGTIRKDYVHNVVNLANAQNADLIALTGDFADGSVAELQQDSLLLKDLKSKDGLYFVTGNHEYYHDIQNWLPFYQSLGFNILSNRHEIITRGQDKLVIAGVTDYSTRGWKSDERSDIAKAAAGMPQEAVKILLMHQPTQYKQAADAGFDLQLSGHTHGGQFFPWTLVIPLFHKFYKGLGRYNGLQVYVNVGTGYWGPALRTFDRSEITVLTLKQA</sequence>
<dbReference type="AlphaFoldDB" id="A0A2W5FLV7"/>
<dbReference type="EMBL" id="QFOT01000042">
    <property type="protein sequence ID" value="PZP55993.1"/>
    <property type="molecule type" value="Genomic_DNA"/>
</dbReference>
<evidence type="ECO:0000313" key="3">
    <source>
        <dbReference type="EMBL" id="PZP55993.1"/>
    </source>
</evidence>
<accession>A0A2W5FLV7</accession>
<evidence type="ECO:0000259" key="2">
    <source>
        <dbReference type="Pfam" id="PF00149"/>
    </source>
</evidence>
<dbReference type="InterPro" id="IPR051158">
    <property type="entry name" value="Metallophosphoesterase_sf"/>
</dbReference>
<feature type="transmembrane region" description="Helical" evidence="1">
    <location>
        <begin position="63"/>
        <end position="94"/>
    </location>
</feature>
<dbReference type="Pfam" id="PF00149">
    <property type="entry name" value="Metallophos"/>
    <property type="match status" value="1"/>
</dbReference>
<dbReference type="PANTHER" id="PTHR31302:SF0">
    <property type="entry name" value="TRANSMEMBRANE PROTEIN WITH METALLOPHOSPHOESTERASE DOMAIN"/>
    <property type="match status" value="1"/>
</dbReference>
<dbReference type="InterPro" id="IPR029052">
    <property type="entry name" value="Metallo-depent_PP-like"/>
</dbReference>